<gene>
    <name evidence="2" type="ordered locus">LOC_Os10g09590</name>
</gene>
<organism evidence="2">
    <name type="scientific">Oryza sativa subsp. japonica</name>
    <name type="common">Rice</name>
    <dbReference type="NCBI Taxonomy" id="39947"/>
    <lineage>
        <taxon>Eukaryota</taxon>
        <taxon>Viridiplantae</taxon>
        <taxon>Streptophyta</taxon>
        <taxon>Embryophyta</taxon>
        <taxon>Tracheophyta</taxon>
        <taxon>Spermatophyta</taxon>
        <taxon>Magnoliopsida</taxon>
        <taxon>Liliopsida</taxon>
        <taxon>Poales</taxon>
        <taxon>Poaceae</taxon>
        <taxon>BOP clade</taxon>
        <taxon>Oryzoideae</taxon>
        <taxon>Oryzeae</taxon>
        <taxon>Oryzinae</taxon>
        <taxon>Oryza</taxon>
        <taxon>Oryza sativa</taxon>
    </lineage>
</organism>
<feature type="compositionally biased region" description="Basic and acidic residues" evidence="1">
    <location>
        <begin position="61"/>
        <end position="75"/>
    </location>
</feature>
<evidence type="ECO:0000313" key="2">
    <source>
        <dbReference type="EMBL" id="ABB46930.1"/>
    </source>
</evidence>
<name>Q33AJ5_ORYSJ</name>
<feature type="compositionally biased region" description="Basic and acidic residues" evidence="1">
    <location>
        <begin position="144"/>
        <end position="161"/>
    </location>
</feature>
<feature type="region of interest" description="Disordered" evidence="1">
    <location>
        <begin position="1"/>
        <end position="161"/>
    </location>
</feature>
<feature type="compositionally biased region" description="Basic and acidic residues" evidence="1">
    <location>
        <begin position="37"/>
        <end position="47"/>
    </location>
</feature>
<accession>Q33AJ5</accession>
<feature type="compositionally biased region" description="Low complexity" evidence="1">
    <location>
        <begin position="111"/>
        <end position="127"/>
    </location>
</feature>
<sequence>MPRTTSPARRCDAGGGGGAADGARVEEGPTGEIPARWMERPARHDGVPAKPRSGWGRRRCHGIEGDGGVDRHTSDEQEPAGDSTVAPTPLVAGGGTPSGVSAGNGGQAGKGEATATPREATARATGARARRKGRLEMASGTGERGGRWGEVVRPRESAGGG</sequence>
<proteinExistence type="predicted"/>
<evidence type="ECO:0000256" key="1">
    <source>
        <dbReference type="SAM" id="MobiDB-lite"/>
    </source>
</evidence>
<reference evidence="2" key="2">
    <citation type="submission" date="2003-05" db="EMBL/GenBank/DDBJ databases">
        <authorList>
            <person name="Buell C.R."/>
            <person name="Wing R.A."/>
            <person name="McCombie W.R."/>
            <person name="Messing J."/>
            <person name="Yuan Q."/>
            <person name="Ouyang S."/>
        </authorList>
    </citation>
    <scope>NUCLEOTIDE SEQUENCE</scope>
</reference>
<dbReference type="EMBL" id="DP000086">
    <property type="protein sequence ID" value="ABB46930.1"/>
    <property type="molecule type" value="Genomic_DNA"/>
</dbReference>
<dbReference type="AlphaFoldDB" id="Q33AJ5"/>
<protein>
    <submittedName>
        <fullName evidence="2">Uncharacterized protein</fullName>
    </submittedName>
</protein>
<reference evidence="2" key="1">
    <citation type="journal article" date="2003" name="Science">
        <title>In-depth view of structure, activity, and evolution of rice chromosome 10.</title>
        <authorList>
            <consortium name="Rice Chromosome 10 Sequencing Consortium"/>
        </authorList>
    </citation>
    <scope>NUCLEOTIDE SEQUENCE [LARGE SCALE GENOMIC DNA]</scope>
</reference>
<reference evidence="2" key="3">
    <citation type="submission" date="2006-07" db="EMBL/GenBank/DDBJ databases">
        <authorList>
            <person name="Buell R."/>
        </authorList>
    </citation>
    <scope>NUCLEOTIDE SEQUENCE</scope>
</reference>
<feature type="compositionally biased region" description="Gly residues" evidence="1">
    <location>
        <begin position="92"/>
        <end position="109"/>
    </location>
</feature>